<protein>
    <submittedName>
        <fullName evidence="1">Uncharacterized protein</fullName>
    </submittedName>
</protein>
<evidence type="ECO:0000313" key="1">
    <source>
        <dbReference type="EMBL" id="RID88270.1"/>
    </source>
</evidence>
<accession>A0A398BKI9</accession>
<dbReference type="Proteomes" id="UP000265816">
    <property type="component" value="Unassembled WGS sequence"/>
</dbReference>
<dbReference type="AlphaFoldDB" id="A0A398BKI9"/>
<organism evidence="1 2">
    <name type="scientific">Mesobacillus zeae</name>
    <dbReference type="NCBI Taxonomy" id="1917180"/>
    <lineage>
        <taxon>Bacteria</taxon>
        <taxon>Bacillati</taxon>
        <taxon>Bacillota</taxon>
        <taxon>Bacilli</taxon>
        <taxon>Bacillales</taxon>
        <taxon>Bacillaceae</taxon>
        <taxon>Mesobacillus</taxon>
    </lineage>
</organism>
<evidence type="ECO:0000313" key="2">
    <source>
        <dbReference type="Proteomes" id="UP000265816"/>
    </source>
</evidence>
<sequence length="64" mass="7221">MKIARGRTKDFKNAANSAEEVIKQPAILLEDLGKSGCHYKLGESLVMLKEIRYKSEHNETGIFI</sequence>
<comment type="caution">
    <text evidence="1">The sequence shown here is derived from an EMBL/GenBank/DDBJ whole genome shotgun (WGS) entry which is preliminary data.</text>
</comment>
<gene>
    <name evidence="1" type="ORF">D1970_01850</name>
</gene>
<keyword evidence="2" id="KW-1185">Reference proteome</keyword>
<name>A0A398BKI9_9BACI</name>
<reference evidence="1 2" key="1">
    <citation type="submission" date="2018-08" db="EMBL/GenBank/DDBJ databases">
        <title>Bacillus jemisoniae sp. nov., Bacillus chryseoplanitiae sp. nov., Bacillus resnikiae sp. nov., and Bacillus frankliniae sp. nov., isolated from Viking spacecraft and associated surfaces.</title>
        <authorList>
            <person name="Seuylemezian A."/>
            <person name="Vaishampayan P."/>
        </authorList>
    </citation>
    <scope>NUCLEOTIDE SEQUENCE [LARGE SCALE GENOMIC DNA]</scope>
    <source>
        <strain evidence="1 2">JJ-247</strain>
    </source>
</reference>
<dbReference type="RefSeq" id="WP_119111188.1">
    <property type="nucleotide sequence ID" value="NZ_CBCSEO010000008.1"/>
</dbReference>
<proteinExistence type="predicted"/>
<dbReference type="EMBL" id="QWVT01000007">
    <property type="protein sequence ID" value="RID88270.1"/>
    <property type="molecule type" value="Genomic_DNA"/>
</dbReference>